<proteinExistence type="predicted"/>
<evidence type="ECO:0000259" key="1">
    <source>
        <dbReference type="Pfam" id="PF01030"/>
    </source>
</evidence>
<comment type="caution">
    <text evidence="2">The sequence shown here is derived from an EMBL/GenBank/DDBJ whole genome shotgun (WGS) entry which is preliminary data.</text>
</comment>
<evidence type="ECO:0000313" key="3">
    <source>
        <dbReference type="Proteomes" id="UP000663860"/>
    </source>
</evidence>
<dbReference type="InterPro" id="IPR000494">
    <property type="entry name" value="Rcpt_L-dom"/>
</dbReference>
<gene>
    <name evidence="2" type="ORF">IZO911_LOCUS43391</name>
</gene>
<dbReference type="Pfam" id="PF01030">
    <property type="entry name" value="Recep_L_domain"/>
    <property type="match status" value="1"/>
</dbReference>
<dbReference type="EMBL" id="CAJNOE010002142">
    <property type="protein sequence ID" value="CAF1469776.1"/>
    <property type="molecule type" value="Genomic_DNA"/>
</dbReference>
<dbReference type="InterPro" id="IPR036941">
    <property type="entry name" value="Rcpt_L-dom_sf"/>
</dbReference>
<name>A0A815QXT9_9BILA</name>
<dbReference type="AlphaFoldDB" id="A0A815QXT9"/>
<organism evidence="2 3">
    <name type="scientific">Adineta steineri</name>
    <dbReference type="NCBI Taxonomy" id="433720"/>
    <lineage>
        <taxon>Eukaryota</taxon>
        <taxon>Metazoa</taxon>
        <taxon>Spiralia</taxon>
        <taxon>Gnathifera</taxon>
        <taxon>Rotifera</taxon>
        <taxon>Eurotatoria</taxon>
        <taxon>Bdelloidea</taxon>
        <taxon>Adinetida</taxon>
        <taxon>Adinetidae</taxon>
        <taxon>Adineta</taxon>
    </lineage>
</organism>
<protein>
    <recommendedName>
        <fullName evidence="1">Receptor L-domain domain-containing protein</fullName>
    </recommendedName>
</protein>
<dbReference type="Gene3D" id="3.80.20.20">
    <property type="entry name" value="Receptor L-domain"/>
    <property type="match status" value="1"/>
</dbReference>
<dbReference type="SUPFAM" id="SSF52058">
    <property type="entry name" value="L domain-like"/>
    <property type="match status" value="1"/>
</dbReference>
<evidence type="ECO:0000313" key="2">
    <source>
        <dbReference type="EMBL" id="CAF1469776.1"/>
    </source>
</evidence>
<dbReference type="Proteomes" id="UP000663860">
    <property type="component" value="Unassembled WGS sequence"/>
</dbReference>
<sequence>MGSGFILEEISECVMSCPSGFSRESGSRCIRCTSSPANNYCMGACKEKHIRSIGDFQSLRYCSRVHTLNIYNIATVENRGNNFNEAFTAFDSLEQIDHEFTIHNAKVFSSLSMFSRLHHIGITTNATITIEENEFLTELWPLSQPPPIIQGSLNIVRNARLCLKQIVDFVNYTMTHEKG</sequence>
<accession>A0A815QXT9</accession>
<reference evidence="2" key="1">
    <citation type="submission" date="2021-02" db="EMBL/GenBank/DDBJ databases">
        <authorList>
            <person name="Nowell W R."/>
        </authorList>
    </citation>
    <scope>NUCLEOTIDE SEQUENCE</scope>
</reference>
<feature type="domain" description="Receptor L-domain" evidence="1">
    <location>
        <begin position="79"/>
        <end position="167"/>
    </location>
</feature>